<evidence type="ECO:0008006" key="12">
    <source>
        <dbReference type="Google" id="ProtNLM"/>
    </source>
</evidence>
<keyword evidence="11" id="KW-1185">Reference proteome</keyword>
<feature type="transmembrane region" description="Helical" evidence="7">
    <location>
        <begin position="331"/>
        <end position="355"/>
    </location>
</feature>
<dbReference type="PANTHER" id="PTHR30572:SF4">
    <property type="entry name" value="ABC TRANSPORTER PERMEASE YTRF"/>
    <property type="match status" value="1"/>
</dbReference>
<feature type="transmembrane region" description="Helical" evidence="7">
    <location>
        <begin position="89"/>
        <end position="111"/>
    </location>
</feature>
<dbReference type="GO" id="GO:0022857">
    <property type="term" value="F:transmembrane transporter activity"/>
    <property type="evidence" value="ECO:0007669"/>
    <property type="project" value="TreeGrafter"/>
</dbReference>
<evidence type="ECO:0000256" key="2">
    <source>
        <dbReference type="ARBA" id="ARBA00022475"/>
    </source>
</evidence>
<dbReference type="Pfam" id="PF12704">
    <property type="entry name" value="MacB_PCD"/>
    <property type="match status" value="2"/>
</dbReference>
<feature type="transmembrane region" description="Helical" evidence="7">
    <location>
        <begin position="472"/>
        <end position="497"/>
    </location>
</feature>
<evidence type="ECO:0000313" key="10">
    <source>
        <dbReference type="EMBL" id="GGG89202.1"/>
    </source>
</evidence>
<reference evidence="10" key="2">
    <citation type="submission" date="2020-09" db="EMBL/GenBank/DDBJ databases">
        <authorList>
            <person name="Sun Q."/>
            <person name="Zhou Y."/>
        </authorList>
    </citation>
    <scope>NUCLEOTIDE SEQUENCE</scope>
    <source>
        <strain evidence="10">CGMCC 1.12997</strain>
    </source>
</reference>
<feature type="domain" description="ABC3 transporter permease C-terminal" evidence="8">
    <location>
        <begin position="739"/>
        <end position="852"/>
    </location>
</feature>
<feature type="transmembrane region" description="Helical" evidence="7">
    <location>
        <begin position="789"/>
        <end position="810"/>
    </location>
</feature>
<dbReference type="InterPro" id="IPR050250">
    <property type="entry name" value="Macrolide_Exporter_MacB"/>
</dbReference>
<dbReference type="InterPro" id="IPR017800">
    <property type="entry name" value="ADOP"/>
</dbReference>
<evidence type="ECO:0000256" key="3">
    <source>
        <dbReference type="ARBA" id="ARBA00022692"/>
    </source>
</evidence>
<protein>
    <recommendedName>
        <fullName evidence="12">Permease</fullName>
    </recommendedName>
</protein>
<dbReference type="AlphaFoldDB" id="A0A917MB85"/>
<evidence type="ECO:0000256" key="1">
    <source>
        <dbReference type="ARBA" id="ARBA00004651"/>
    </source>
</evidence>
<evidence type="ECO:0000256" key="7">
    <source>
        <dbReference type="SAM" id="Phobius"/>
    </source>
</evidence>
<evidence type="ECO:0000256" key="6">
    <source>
        <dbReference type="ARBA" id="ARBA00038076"/>
    </source>
</evidence>
<evidence type="ECO:0000259" key="9">
    <source>
        <dbReference type="Pfam" id="PF12704"/>
    </source>
</evidence>
<dbReference type="InterPro" id="IPR047928">
    <property type="entry name" value="Perm_prefix_1"/>
</dbReference>
<comment type="subcellular location">
    <subcellularLocation>
        <location evidence="1">Cell membrane</location>
        <topology evidence="1">Multi-pass membrane protein</topology>
    </subcellularLocation>
</comment>
<keyword evidence="4 7" id="KW-1133">Transmembrane helix</keyword>
<feature type="transmembrane region" description="Helical" evidence="7">
    <location>
        <begin position="385"/>
        <end position="407"/>
    </location>
</feature>
<sequence length="859" mass="94033">MNWLKQLFSRRRRYDELSETIREHLDEKIADLMEHGMTQDKAERAARREFGNVTRIEERSREVWQWPTLEGAWADVKFALRQLRKSPGFTIVALLTLALGIGANTAIFSVVNSVLLRPLPFHDPSRLMMLDEKWLPRFSHFEAPPQDFMAWREQSKSFNQLGAFVSMAFNLSEGDRSERISGERVTANLPDLLGIKPILGRTFTPQEDTAGNDHVILLGYNLWKRQFSGSANVLGSTVKLNDVDFTVIGVMPASFSFPHDAEIWKPMGLTAEDLDGGHFLWGIGRLKQNVTPEQAQAEMDAIMPRLRTPQFWSVNVFPLTTYYTGELKTPLYVLLGATGLVLLIACVNVAGLLLARGSAREPEIALRTSLGASQRRIVQQLLTEGFVLALAGGILGTSFAFIGVTAISKSPLVNVPEFDKISVDHTVLLFTILLTTITGLLFGSLPAIRLSSTNLFDPLKSGSKASAGGKRTTLRSILVVSEVAFSLVLLTGSSLVLKSFWHLLQVDTGFNPENIVTANVNLPSIKYQKPYQQAQFAEALVEHLIRLPDVRQAAISSGLPFKDAPDAGIRIDGRPIGASDSGTTANYYRVTPQYFRSMEIPLLQGRFFDQQDAANHIPVAIINETMAKRFFPSENPIGKSIDISGPTYLRQIVGVVGDVKQTGLKAAVSPQIYEPFAQKPSSSFSVIVRGPNSETLATAIRQQVSALDAELPVSKVTTMKETVASSMTGDKFAAILLGIFSSLALMLAAVGIYGVIAYSVLQRMQEFGIRMAIGAGRGDILRIVFRHGLLLTATGMFAGIGGALLLTRLLTRLLFQVSPFDVTSFASSVVLLGAISVAAFLIPAVRAARLNPMNVLRGE</sequence>
<feature type="transmembrane region" description="Helical" evidence="7">
    <location>
        <begin position="732"/>
        <end position="761"/>
    </location>
</feature>
<dbReference type="InterPro" id="IPR003838">
    <property type="entry name" value="ABC3_permease_C"/>
</dbReference>
<keyword evidence="3 7" id="KW-0812">Transmembrane</keyword>
<dbReference type="Proteomes" id="UP000647241">
    <property type="component" value="Unassembled WGS sequence"/>
</dbReference>
<keyword evidence="2" id="KW-1003">Cell membrane</keyword>
<feature type="domain" description="MacB-like periplasmic core" evidence="9">
    <location>
        <begin position="531"/>
        <end position="702"/>
    </location>
</feature>
<dbReference type="NCBIfam" id="NF038403">
    <property type="entry name" value="perm_prefix_1"/>
    <property type="match status" value="1"/>
</dbReference>
<dbReference type="EMBL" id="BMGT01000005">
    <property type="protein sequence ID" value="GGG89202.1"/>
    <property type="molecule type" value="Genomic_DNA"/>
</dbReference>
<dbReference type="PANTHER" id="PTHR30572">
    <property type="entry name" value="MEMBRANE COMPONENT OF TRANSPORTER-RELATED"/>
    <property type="match status" value="1"/>
</dbReference>
<reference evidence="10" key="1">
    <citation type="journal article" date="2014" name="Int. J. Syst. Evol. Microbiol.">
        <title>Complete genome sequence of Corynebacterium casei LMG S-19264T (=DSM 44701T), isolated from a smear-ripened cheese.</title>
        <authorList>
            <consortium name="US DOE Joint Genome Institute (JGI-PGF)"/>
            <person name="Walter F."/>
            <person name="Albersmeier A."/>
            <person name="Kalinowski J."/>
            <person name="Ruckert C."/>
        </authorList>
    </citation>
    <scope>NUCLEOTIDE SEQUENCE</scope>
    <source>
        <strain evidence="10">CGMCC 1.12997</strain>
    </source>
</reference>
<keyword evidence="5 7" id="KW-0472">Membrane</keyword>
<dbReference type="NCBIfam" id="TIGR03434">
    <property type="entry name" value="ADOP"/>
    <property type="match status" value="1"/>
</dbReference>
<accession>A0A917MB85</accession>
<comment type="similarity">
    <text evidence="6">Belongs to the ABC-4 integral membrane protein family.</text>
</comment>
<evidence type="ECO:0000256" key="4">
    <source>
        <dbReference type="ARBA" id="ARBA00022989"/>
    </source>
</evidence>
<dbReference type="InterPro" id="IPR025857">
    <property type="entry name" value="MacB_PCD"/>
</dbReference>
<evidence type="ECO:0000313" key="11">
    <source>
        <dbReference type="Proteomes" id="UP000647241"/>
    </source>
</evidence>
<gene>
    <name evidence="10" type="ORF">GCM10011585_36730</name>
</gene>
<comment type="caution">
    <text evidence="10">The sequence shown here is derived from an EMBL/GenBank/DDBJ whole genome shotgun (WGS) entry which is preliminary data.</text>
</comment>
<dbReference type="Pfam" id="PF02687">
    <property type="entry name" value="FtsX"/>
    <property type="match status" value="2"/>
</dbReference>
<dbReference type="GO" id="GO:0005886">
    <property type="term" value="C:plasma membrane"/>
    <property type="evidence" value="ECO:0007669"/>
    <property type="project" value="UniProtKB-SubCell"/>
</dbReference>
<dbReference type="RefSeq" id="WP_188555710.1">
    <property type="nucleotide sequence ID" value="NZ_BMGT01000005.1"/>
</dbReference>
<feature type="transmembrane region" description="Helical" evidence="7">
    <location>
        <begin position="822"/>
        <end position="845"/>
    </location>
</feature>
<feature type="domain" description="ABC3 transporter permease C-terminal" evidence="8">
    <location>
        <begin position="338"/>
        <end position="454"/>
    </location>
</feature>
<evidence type="ECO:0000256" key="5">
    <source>
        <dbReference type="ARBA" id="ARBA00023136"/>
    </source>
</evidence>
<name>A0A917MB85_9BACT</name>
<proteinExistence type="inferred from homology"/>
<organism evidence="10 11">
    <name type="scientific">Edaphobacter dinghuensis</name>
    <dbReference type="NCBI Taxonomy" id="1560005"/>
    <lineage>
        <taxon>Bacteria</taxon>
        <taxon>Pseudomonadati</taxon>
        <taxon>Acidobacteriota</taxon>
        <taxon>Terriglobia</taxon>
        <taxon>Terriglobales</taxon>
        <taxon>Acidobacteriaceae</taxon>
        <taxon>Edaphobacter</taxon>
    </lineage>
</organism>
<feature type="transmembrane region" description="Helical" evidence="7">
    <location>
        <begin position="427"/>
        <end position="451"/>
    </location>
</feature>
<feature type="domain" description="MacB-like periplasmic core" evidence="9">
    <location>
        <begin position="90"/>
        <end position="301"/>
    </location>
</feature>
<evidence type="ECO:0000259" key="8">
    <source>
        <dbReference type="Pfam" id="PF02687"/>
    </source>
</evidence>